<comment type="subcellular location">
    <subcellularLocation>
        <location evidence="1">Periplasm</location>
    </subcellularLocation>
</comment>
<dbReference type="Proteomes" id="UP001165679">
    <property type="component" value="Unassembled WGS sequence"/>
</dbReference>
<dbReference type="Gene3D" id="3.40.190.10">
    <property type="entry name" value="Periplasmic binding protein-like II"/>
    <property type="match status" value="1"/>
</dbReference>
<evidence type="ECO:0000256" key="2">
    <source>
        <dbReference type="ARBA" id="ARBA00008520"/>
    </source>
</evidence>
<reference evidence="3" key="1">
    <citation type="submission" date="2022-09" db="EMBL/GenBank/DDBJ databases">
        <title>Rhodovastum sp. nov. RN2-1 isolated from soil in Seongnam, South Korea.</title>
        <authorList>
            <person name="Le N.T."/>
        </authorList>
    </citation>
    <scope>NUCLEOTIDE SEQUENCE</scope>
    <source>
        <strain evidence="3">RN2-1</strain>
    </source>
</reference>
<proteinExistence type="inferred from homology"/>
<evidence type="ECO:0000313" key="4">
    <source>
        <dbReference type="Proteomes" id="UP001165679"/>
    </source>
</evidence>
<comment type="caution">
    <text evidence="3">The sequence shown here is derived from an EMBL/GenBank/DDBJ whole genome shotgun (WGS) entry which is preliminary data.</text>
</comment>
<evidence type="ECO:0000256" key="1">
    <source>
        <dbReference type="ARBA" id="ARBA00004418"/>
    </source>
</evidence>
<dbReference type="EMBL" id="JAPDNT010000007">
    <property type="protein sequence ID" value="MCW3475262.1"/>
    <property type="molecule type" value="Genomic_DNA"/>
</dbReference>
<dbReference type="InterPro" id="IPR050490">
    <property type="entry name" value="Bact_solute-bd_prot1"/>
</dbReference>
<name>A0AA42CHS0_9PROT</name>
<keyword evidence="4" id="KW-1185">Reference proteome</keyword>
<gene>
    <name evidence="3" type="ORF">OL599_11835</name>
</gene>
<comment type="similarity">
    <text evidence="2">Belongs to the bacterial solute-binding protein 1 family.</text>
</comment>
<protein>
    <submittedName>
        <fullName evidence="3">ABC transporter substrate-binding protein</fullName>
    </submittedName>
</protein>
<dbReference type="GO" id="GO:0042597">
    <property type="term" value="C:periplasmic space"/>
    <property type="evidence" value="ECO:0007669"/>
    <property type="project" value="UniProtKB-SubCell"/>
</dbReference>
<evidence type="ECO:0000313" key="3">
    <source>
        <dbReference type="EMBL" id="MCW3475262.1"/>
    </source>
</evidence>
<dbReference type="PANTHER" id="PTHR43649:SF12">
    <property type="entry name" value="DIACETYLCHITOBIOSE BINDING PROTEIN DASA"/>
    <property type="match status" value="1"/>
</dbReference>
<organism evidence="3 4">
    <name type="scientific">Limobrevibacterium gyesilva</name>
    <dbReference type="NCBI Taxonomy" id="2991712"/>
    <lineage>
        <taxon>Bacteria</taxon>
        <taxon>Pseudomonadati</taxon>
        <taxon>Pseudomonadota</taxon>
        <taxon>Alphaproteobacteria</taxon>
        <taxon>Acetobacterales</taxon>
        <taxon>Acetobacteraceae</taxon>
        <taxon>Limobrevibacterium</taxon>
    </lineage>
</organism>
<sequence length="410" mass="45491">MKDMVAAWEAATGNKVALTFYNGSDLPAKIISAMTTGEVPDICYVDNGDFLLLPQAAWNDKLVDVSDVVETQKPEYNQTALTAARLYNNVAHKRSDYGVPLKQQALHYEVWRPMIERAGYKDADIPAEWNAYFKFFEDVHKKLRAKGERVYGLGYSLSTRDSDSTYLFNQFLVAYGGGGIVTPDGKLHADDPQVRKAAIDALTALTTPYKEGYVPPGAINWGDPDNNNAFYAKQIVMTPNATISIAVAQMEKTEQYYHEIITMPQPNGPDGKPVTSLVSVKLAFVPKGAPNVDAAKDFLKYLIQPKNLDTYLAQARGRWLPVMPSIVKGNPFWTDPKDPHRPVAVKQELDGPTMPWFQAFNPAYADVNAQQIWGTAEASVMQNRMTPDKAVDAAFQQIKAAFAKYPEPAE</sequence>
<reference evidence="3" key="2">
    <citation type="submission" date="2022-10" db="EMBL/GenBank/DDBJ databases">
        <authorList>
            <person name="Trinh H.N."/>
        </authorList>
    </citation>
    <scope>NUCLEOTIDE SEQUENCE</scope>
    <source>
        <strain evidence="3">RN2-1</strain>
    </source>
</reference>
<dbReference type="PANTHER" id="PTHR43649">
    <property type="entry name" value="ARABINOSE-BINDING PROTEIN-RELATED"/>
    <property type="match status" value="1"/>
</dbReference>
<accession>A0AA42CHS0</accession>
<dbReference type="AlphaFoldDB" id="A0AA42CHS0"/>
<dbReference type="RefSeq" id="WP_264713953.1">
    <property type="nucleotide sequence ID" value="NZ_JAPDNT010000007.1"/>
</dbReference>
<dbReference type="SUPFAM" id="SSF53850">
    <property type="entry name" value="Periplasmic binding protein-like II"/>
    <property type="match status" value="1"/>
</dbReference>
<dbReference type="InterPro" id="IPR006059">
    <property type="entry name" value="SBP"/>
</dbReference>
<dbReference type="Pfam" id="PF13416">
    <property type="entry name" value="SBP_bac_8"/>
    <property type="match status" value="1"/>
</dbReference>